<dbReference type="Gramene" id="Ma06_t10040.1">
    <property type="protein sequence ID" value="Ma06_p10040.1"/>
    <property type="gene ID" value="Ma06_g10040"/>
</dbReference>
<dbReference type="InParanoid" id="A0A804JEM4"/>
<protein>
    <submittedName>
        <fullName evidence="1">(wild Malaysian banana) hypothetical protein</fullName>
    </submittedName>
</protein>
<keyword evidence="3" id="KW-1185">Reference proteome</keyword>
<gene>
    <name evidence="1" type="ORF">GSMUA_156110.1</name>
</gene>
<reference evidence="2" key="2">
    <citation type="submission" date="2021-05" db="UniProtKB">
        <authorList>
            <consortium name="EnsemblPlants"/>
        </authorList>
    </citation>
    <scope>IDENTIFICATION</scope>
    <source>
        <strain evidence="2">subsp. malaccensis</strain>
    </source>
</reference>
<organism evidence="2 3">
    <name type="scientific">Musa acuminata subsp. malaccensis</name>
    <name type="common">Wild banana</name>
    <name type="synonym">Musa malaccensis</name>
    <dbReference type="NCBI Taxonomy" id="214687"/>
    <lineage>
        <taxon>Eukaryota</taxon>
        <taxon>Viridiplantae</taxon>
        <taxon>Streptophyta</taxon>
        <taxon>Embryophyta</taxon>
        <taxon>Tracheophyta</taxon>
        <taxon>Spermatophyta</taxon>
        <taxon>Magnoliopsida</taxon>
        <taxon>Liliopsida</taxon>
        <taxon>Zingiberales</taxon>
        <taxon>Musaceae</taxon>
        <taxon>Musa</taxon>
    </lineage>
</organism>
<evidence type="ECO:0000313" key="1">
    <source>
        <dbReference type="EMBL" id="CAG1845816.1"/>
    </source>
</evidence>
<proteinExistence type="predicted"/>
<dbReference type="Proteomes" id="UP000012960">
    <property type="component" value="Unplaced"/>
</dbReference>
<dbReference type="EMBL" id="HG996471">
    <property type="protein sequence ID" value="CAG1845816.1"/>
    <property type="molecule type" value="Genomic_DNA"/>
</dbReference>
<dbReference type="AlphaFoldDB" id="A0A804JEM4"/>
<sequence length="75" mass="9278">MLLRGSRYYKLPNALWRRPDSKMREDQRKRSPHDIDEREFRRLLGLLPVVLISKPPRKCLRSQLDYWQPSERYYC</sequence>
<evidence type="ECO:0000313" key="2">
    <source>
        <dbReference type="EnsemblPlants" id="Ma06_p10040.1"/>
    </source>
</evidence>
<evidence type="ECO:0000313" key="3">
    <source>
        <dbReference type="Proteomes" id="UP000012960"/>
    </source>
</evidence>
<dbReference type="EnsemblPlants" id="Ma06_t10040.1">
    <property type="protein sequence ID" value="Ma06_p10040.1"/>
    <property type="gene ID" value="Ma06_g10040"/>
</dbReference>
<name>A0A804JEM4_MUSAM</name>
<accession>A0A804JEM4</accession>
<reference evidence="1" key="1">
    <citation type="submission" date="2021-03" db="EMBL/GenBank/DDBJ databases">
        <authorList>
            <consortium name="Genoscope - CEA"/>
            <person name="William W."/>
        </authorList>
    </citation>
    <scope>NUCLEOTIDE SEQUENCE</scope>
    <source>
        <strain evidence="1">Doubled-haploid Pahang</strain>
    </source>
</reference>